<dbReference type="EMBL" id="BRZM01006238">
    <property type="protein sequence ID" value="GLD45764.1"/>
    <property type="molecule type" value="Genomic_DNA"/>
</dbReference>
<keyword evidence="2" id="KW-1185">Reference proteome</keyword>
<feature type="non-terminal residue" evidence="1">
    <location>
        <position position="93"/>
    </location>
</feature>
<comment type="caution">
    <text evidence="1">The sequence shown here is derived from an EMBL/GenBank/DDBJ whole genome shotgun (WGS) entry which is preliminary data.</text>
</comment>
<sequence length="93" mass="9923">HVPASPSTKCPSWRKIELETETSHNIAEKAYKDNMKPARQETLKRPVLRGAQLIAVASADGGATAVEGSPLPPDIQVQYVQLAPVADHAAAVQ</sequence>
<dbReference type="Proteomes" id="UP001279410">
    <property type="component" value="Unassembled WGS sequence"/>
</dbReference>
<evidence type="ECO:0000313" key="1">
    <source>
        <dbReference type="EMBL" id="GLD45764.1"/>
    </source>
</evidence>
<feature type="non-terminal residue" evidence="1">
    <location>
        <position position="1"/>
    </location>
</feature>
<proteinExistence type="predicted"/>
<gene>
    <name evidence="1" type="ORF">AKAME5_002949100</name>
</gene>
<evidence type="ECO:0000313" key="2">
    <source>
        <dbReference type="Proteomes" id="UP001279410"/>
    </source>
</evidence>
<dbReference type="AlphaFoldDB" id="A0AAD3QU45"/>
<reference evidence="1" key="1">
    <citation type="submission" date="2022-08" db="EMBL/GenBank/DDBJ databases">
        <title>Genome sequencing of akame (Lates japonicus).</title>
        <authorList>
            <person name="Hashiguchi Y."/>
            <person name="Takahashi H."/>
        </authorList>
    </citation>
    <scope>NUCLEOTIDE SEQUENCE</scope>
    <source>
        <strain evidence="1">Kochi</strain>
    </source>
</reference>
<organism evidence="1 2">
    <name type="scientific">Lates japonicus</name>
    <name type="common">Japanese lates</name>
    <dbReference type="NCBI Taxonomy" id="270547"/>
    <lineage>
        <taxon>Eukaryota</taxon>
        <taxon>Metazoa</taxon>
        <taxon>Chordata</taxon>
        <taxon>Craniata</taxon>
        <taxon>Vertebrata</taxon>
        <taxon>Euteleostomi</taxon>
        <taxon>Actinopterygii</taxon>
        <taxon>Neopterygii</taxon>
        <taxon>Teleostei</taxon>
        <taxon>Neoteleostei</taxon>
        <taxon>Acanthomorphata</taxon>
        <taxon>Carangaria</taxon>
        <taxon>Carangaria incertae sedis</taxon>
        <taxon>Centropomidae</taxon>
        <taxon>Lates</taxon>
    </lineage>
</organism>
<name>A0AAD3QU45_LATJO</name>
<protein>
    <submittedName>
        <fullName evidence="1">Protein BANP</fullName>
    </submittedName>
</protein>
<accession>A0AAD3QU45</accession>